<name>A0ABR0LX73_9PEZI</name>
<evidence type="ECO:0000313" key="3">
    <source>
        <dbReference type="Proteomes" id="UP001357485"/>
    </source>
</evidence>
<evidence type="ECO:0000313" key="2">
    <source>
        <dbReference type="EMBL" id="KAK5245465.1"/>
    </source>
</evidence>
<dbReference type="EMBL" id="JAVRRA010009742">
    <property type="protein sequence ID" value="KAK5245465.1"/>
    <property type="molecule type" value="Genomic_DNA"/>
</dbReference>
<gene>
    <name evidence="2" type="ORF">LTR16_007309</name>
</gene>
<feature type="non-terminal residue" evidence="2">
    <location>
        <position position="1"/>
    </location>
</feature>
<reference evidence="2 3" key="1">
    <citation type="submission" date="2023-08" db="EMBL/GenBank/DDBJ databases">
        <title>Black Yeasts Isolated from many extreme environments.</title>
        <authorList>
            <person name="Coleine C."/>
            <person name="Stajich J.E."/>
            <person name="Selbmann L."/>
        </authorList>
    </citation>
    <scope>NUCLEOTIDE SEQUENCE [LARGE SCALE GENOMIC DNA]</scope>
    <source>
        <strain evidence="2 3">CCFEE 536</strain>
    </source>
</reference>
<dbReference type="Proteomes" id="UP001357485">
    <property type="component" value="Unassembled WGS sequence"/>
</dbReference>
<organism evidence="2 3">
    <name type="scientific">Cryomyces antarcticus</name>
    <dbReference type="NCBI Taxonomy" id="329879"/>
    <lineage>
        <taxon>Eukaryota</taxon>
        <taxon>Fungi</taxon>
        <taxon>Dikarya</taxon>
        <taxon>Ascomycota</taxon>
        <taxon>Pezizomycotina</taxon>
        <taxon>Dothideomycetes</taxon>
        <taxon>Dothideomycetes incertae sedis</taxon>
        <taxon>Cryomyces</taxon>
    </lineage>
</organism>
<keyword evidence="1" id="KW-0812">Transmembrane</keyword>
<feature type="non-terminal residue" evidence="2">
    <location>
        <position position="68"/>
    </location>
</feature>
<accession>A0ABR0LX73</accession>
<sequence length="68" mass="7342">TQSRLATSLQYSQKPNSRSILAWLRWLATAVEVVVVAVDMVVAVEAAVVDVVASHRPTLLQWAAIVVG</sequence>
<feature type="transmembrane region" description="Helical" evidence="1">
    <location>
        <begin position="20"/>
        <end position="44"/>
    </location>
</feature>
<proteinExistence type="predicted"/>
<keyword evidence="1" id="KW-1133">Transmembrane helix</keyword>
<keyword evidence="3" id="KW-1185">Reference proteome</keyword>
<evidence type="ECO:0000256" key="1">
    <source>
        <dbReference type="SAM" id="Phobius"/>
    </source>
</evidence>
<comment type="caution">
    <text evidence="2">The sequence shown here is derived from an EMBL/GenBank/DDBJ whole genome shotgun (WGS) entry which is preliminary data.</text>
</comment>
<keyword evidence="1" id="KW-0472">Membrane</keyword>
<protein>
    <submittedName>
        <fullName evidence="2">Uncharacterized protein</fullName>
    </submittedName>
</protein>